<dbReference type="STRING" id="42249.A0A317SMC1"/>
<dbReference type="Gene3D" id="3.40.50.720">
    <property type="entry name" value="NAD(P)-binding Rossmann-like Domain"/>
    <property type="match status" value="1"/>
</dbReference>
<name>A0A317SMC1_9PEZI</name>
<proteinExistence type="inferred from homology"/>
<sequence length="301" mass="32222">MAVTDRYSPRDGDAVLPLFSLKGRTAIVSGAGAGIGLAVADALAEAGANVVLWYNSNEKAVERAEAIGKKWGVKSILLPRLSPHRSYDVTNVNSYPAAAYQVDVTSQRAVQEAVDQIVSEFNSRLDIFVANAGIPWTKGAILDAGEEGFDHYHKIIATDLDSVYFSAYAAGLHFRRQGTGSFIATASMSGHITNIPQLQTAYNAAKAAVIHYVKGLAVEWAGFARANSVSPGYIATEISDFVPKETKDIWKEKIPFHREGLANELKGAYLYLASDAASYTTGTDIIVDGYISLSVPIAGTT</sequence>
<dbReference type="PANTHER" id="PTHR43008">
    <property type="entry name" value="BENZIL REDUCTASE"/>
    <property type="match status" value="1"/>
</dbReference>
<reference evidence="5 6" key="1">
    <citation type="submission" date="2018-03" db="EMBL/GenBank/DDBJ databases">
        <title>Genomes of Pezizomycetes fungi and the evolution of truffles.</title>
        <authorList>
            <person name="Murat C."/>
            <person name="Payen T."/>
            <person name="Noel B."/>
            <person name="Kuo A."/>
            <person name="Martin F.M."/>
        </authorList>
    </citation>
    <scope>NUCLEOTIDE SEQUENCE [LARGE SCALE GENOMIC DNA]</scope>
    <source>
        <strain evidence="5">091103-1</strain>
    </source>
</reference>
<evidence type="ECO:0000256" key="1">
    <source>
        <dbReference type="ARBA" id="ARBA00006484"/>
    </source>
</evidence>
<organism evidence="5 6">
    <name type="scientific">Tuber magnatum</name>
    <name type="common">white Piedmont truffle</name>
    <dbReference type="NCBI Taxonomy" id="42249"/>
    <lineage>
        <taxon>Eukaryota</taxon>
        <taxon>Fungi</taxon>
        <taxon>Dikarya</taxon>
        <taxon>Ascomycota</taxon>
        <taxon>Pezizomycotina</taxon>
        <taxon>Pezizomycetes</taxon>
        <taxon>Pezizales</taxon>
        <taxon>Tuberaceae</taxon>
        <taxon>Tuber</taxon>
    </lineage>
</organism>
<comment type="similarity">
    <text evidence="1 4">Belongs to the short-chain dehydrogenases/reductases (SDR) family.</text>
</comment>
<dbReference type="Pfam" id="PF00106">
    <property type="entry name" value="adh_short"/>
    <property type="match status" value="1"/>
</dbReference>
<accession>A0A317SMC1</accession>
<dbReference type="PRINTS" id="PR00080">
    <property type="entry name" value="SDRFAMILY"/>
</dbReference>
<protein>
    <submittedName>
        <fullName evidence="5">NAD(P)-binding protein</fullName>
    </submittedName>
</protein>
<dbReference type="Proteomes" id="UP000246991">
    <property type="component" value="Unassembled WGS sequence"/>
</dbReference>
<evidence type="ECO:0000313" key="6">
    <source>
        <dbReference type="Proteomes" id="UP000246991"/>
    </source>
</evidence>
<evidence type="ECO:0000256" key="3">
    <source>
        <dbReference type="ARBA" id="ARBA00023002"/>
    </source>
</evidence>
<dbReference type="EMBL" id="PYWC01000046">
    <property type="protein sequence ID" value="PWW75438.1"/>
    <property type="molecule type" value="Genomic_DNA"/>
</dbReference>
<keyword evidence="3" id="KW-0560">Oxidoreductase</keyword>
<dbReference type="AlphaFoldDB" id="A0A317SMC1"/>
<dbReference type="PROSITE" id="PS00061">
    <property type="entry name" value="ADH_SHORT"/>
    <property type="match status" value="1"/>
</dbReference>
<dbReference type="GO" id="GO:0050664">
    <property type="term" value="F:oxidoreductase activity, acting on NAD(P)H, oxygen as acceptor"/>
    <property type="evidence" value="ECO:0007669"/>
    <property type="project" value="TreeGrafter"/>
</dbReference>
<evidence type="ECO:0000256" key="4">
    <source>
        <dbReference type="RuleBase" id="RU000363"/>
    </source>
</evidence>
<gene>
    <name evidence="5" type="ORF">C7212DRAFT_345421</name>
</gene>
<dbReference type="GO" id="GO:0050085">
    <property type="term" value="F:mannitol 2-dehydrogenase (NADP+) activity"/>
    <property type="evidence" value="ECO:0007669"/>
    <property type="project" value="UniProtKB-ARBA"/>
</dbReference>
<keyword evidence="6" id="KW-1185">Reference proteome</keyword>
<keyword evidence="2" id="KW-0521">NADP</keyword>
<dbReference type="PRINTS" id="PR00081">
    <property type="entry name" value="GDHRDH"/>
</dbReference>
<dbReference type="GO" id="GO:0019594">
    <property type="term" value="P:mannitol metabolic process"/>
    <property type="evidence" value="ECO:0007669"/>
    <property type="project" value="UniProtKB-ARBA"/>
</dbReference>
<evidence type="ECO:0000313" key="5">
    <source>
        <dbReference type="EMBL" id="PWW75438.1"/>
    </source>
</evidence>
<dbReference type="PANTHER" id="PTHR43008:SF13">
    <property type="entry name" value="L-XYLULOSE REDUCTASE-RELATED"/>
    <property type="match status" value="1"/>
</dbReference>
<evidence type="ECO:0000256" key="2">
    <source>
        <dbReference type="ARBA" id="ARBA00022857"/>
    </source>
</evidence>
<dbReference type="FunFam" id="3.40.50.720:FF:000090">
    <property type="entry name" value="NADP-dependent mannitol dehydrogenase"/>
    <property type="match status" value="1"/>
</dbReference>
<comment type="caution">
    <text evidence="5">The sequence shown here is derived from an EMBL/GenBank/DDBJ whole genome shotgun (WGS) entry which is preliminary data.</text>
</comment>
<dbReference type="InterPro" id="IPR020904">
    <property type="entry name" value="Sc_DH/Rdtase_CS"/>
</dbReference>
<dbReference type="InterPro" id="IPR036291">
    <property type="entry name" value="NAD(P)-bd_dom_sf"/>
</dbReference>
<dbReference type="InterPro" id="IPR002347">
    <property type="entry name" value="SDR_fam"/>
</dbReference>
<dbReference type="OrthoDB" id="1888931at2759"/>
<dbReference type="SUPFAM" id="SSF51735">
    <property type="entry name" value="NAD(P)-binding Rossmann-fold domains"/>
    <property type="match status" value="1"/>
</dbReference>
<dbReference type="Pfam" id="PF13561">
    <property type="entry name" value="adh_short_C2"/>
    <property type="match status" value="1"/>
</dbReference>